<evidence type="ECO:0000313" key="2">
    <source>
        <dbReference type="EMBL" id="TKS56488.1"/>
    </source>
</evidence>
<dbReference type="OrthoDB" id="872472at2"/>
<keyword evidence="3" id="KW-1185">Reference proteome</keyword>
<dbReference type="InterPro" id="IPR025364">
    <property type="entry name" value="DUF4268"/>
</dbReference>
<sequence>MYKINRVKNDIQRLEESLFKDLGYREREHLQEWIAKNPEVLGEDLLIIQKEYQGFNDTNERLDLLAIDKSGDLVIIENKLDDTGRNVVWQALKYASYCSTLTTSQIIRIYQEYLDQEQTESNAKENILEFLEREDDTDLLLNANDQRIIFIANQFRKEVTSTVLWLLNHEVNIQCFRVSPYLFDGDEFLQIEQIIPIPETTEFMIDAKQKEKENKGVSKKVQETNALLLEFWSQLKQQLKIRNLDYLDRVSAKPHYSIGFWKSAGKFAFCVGRKSFRVELYFMNDSDKIYFDKMYAYREQLEKKIPELQWQRLDNKKASRIKIETKNTGEHSFDYKFDDKQNWEGIIKWYCDTMENFYKVIYPVWGKVQQELKA</sequence>
<dbReference type="AlphaFoldDB" id="A0A4U5TT79"/>
<dbReference type="GO" id="GO:0003676">
    <property type="term" value="F:nucleic acid binding"/>
    <property type="evidence" value="ECO:0007669"/>
    <property type="project" value="InterPro"/>
</dbReference>
<dbReference type="InterPro" id="IPR011856">
    <property type="entry name" value="tRNA_endonuc-like_dom_sf"/>
</dbReference>
<accession>A0A4U5TT79</accession>
<dbReference type="Proteomes" id="UP000306552">
    <property type="component" value="Unassembled WGS sequence"/>
</dbReference>
<name>A0A4U5TT79_9FLAO</name>
<dbReference type="Pfam" id="PF14088">
    <property type="entry name" value="DUF4268"/>
    <property type="match status" value="1"/>
</dbReference>
<organism evidence="2 3">
    <name type="scientific">Mesohalobacter halotolerans</name>
    <dbReference type="NCBI Taxonomy" id="1883405"/>
    <lineage>
        <taxon>Bacteria</taxon>
        <taxon>Pseudomonadati</taxon>
        <taxon>Bacteroidota</taxon>
        <taxon>Flavobacteriia</taxon>
        <taxon>Flavobacteriales</taxon>
        <taxon>Flavobacteriaceae</taxon>
        <taxon>Mesohalobacter</taxon>
    </lineage>
</organism>
<comment type="caution">
    <text evidence="2">The sequence shown here is derived from an EMBL/GenBank/DDBJ whole genome shotgun (WGS) entry which is preliminary data.</text>
</comment>
<protein>
    <submittedName>
        <fullName evidence="2">DUF4268 domain-containing protein</fullName>
    </submittedName>
</protein>
<dbReference type="Gene3D" id="3.40.1350.10">
    <property type="match status" value="1"/>
</dbReference>
<proteinExistence type="predicted"/>
<gene>
    <name evidence="2" type="ORF">FCN74_05475</name>
</gene>
<feature type="domain" description="DUF4268" evidence="1">
    <location>
        <begin position="229"/>
        <end position="363"/>
    </location>
</feature>
<reference evidence="2 3" key="1">
    <citation type="submission" date="2019-04" db="EMBL/GenBank/DDBJ databases">
        <title>Psychroflexus halotolerans sp. nov., isolated from a marine solar saltern.</title>
        <authorList>
            <person name="Feng X."/>
        </authorList>
    </citation>
    <scope>NUCLEOTIDE SEQUENCE [LARGE SCALE GENOMIC DNA]</scope>
    <source>
        <strain evidence="2 3">WDS2C27</strain>
    </source>
</reference>
<evidence type="ECO:0000313" key="3">
    <source>
        <dbReference type="Proteomes" id="UP000306552"/>
    </source>
</evidence>
<dbReference type="EMBL" id="SWMU01000002">
    <property type="protein sequence ID" value="TKS56488.1"/>
    <property type="molecule type" value="Genomic_DNA"/>
</dbReference>
<evidence type="ECO:0000259" key="1">
    <source>
        <dbReference type="Pfam" id="PF14088"/>
    </source>
</evidence>